<dbReference type="Proteomes" id="UP000033881">
    <property type="component" value="Unassembled WGS sequence"/>
</dbReference>
<dbReference type="STRING" id="1618574.UT24_C0034G0004"/>
<comment type="caution">
    <text evidence="1">The sequence shown here is derived from an EMBL/GenBank/DDBJ whole genome shotgun (WGS) entry which is preliminary data.</text>
</comment>
<proteinExistence type="predicted"/>
<organism evidence="1 2">
    <name type="scientific">Candidatus Woesebacteria bacterium GW2011_GWB1_39_12</name>
    <dbReference type="NCBI Taxonomy" id="1618574"/>
    <lineage>
        <taxon>Bacteria</taxon>
        <taxon>Candidatus Woeseibacteriota</taxon>
    </lineage>
</organism>
<accession>A0A0G0QAW1</accession>
<name>A0A0G0QAW1_9BACT</name>
<evidence type="ECO:0000313" key="1">
    <source>
        <dbReference type="EMBL" id="KKQ98826.1"/>
    </source>
</evidence>
<reference evidence="1 2" key="1">
    <citation type="journal article" date="2015" name="Nature">
        <title>rRNA introns, odd ribosomes, and small enigmatic genomes across a large radiation of phyla.</title>
        <authorList>
            <person name="Brown C.T."/>
            <person name="Hug L.A."/>
            <person name="Thomas B.C."/>
            <person name="Sharon I."/>
            <person name="Castelle C.J."/>
            <person name="Singh A."/>
            <person name="Wilkins M.J."/>
            <person name="Williams K.H."/>
            <person name="Banfield J.F."/>
        </authorList>
    </citation>
    <scope>NUCLEOTIDE SEQUENCE [LARGE SCALE GENOMIC DNA]</scope>
</reference>
<gene>
    <name evidence="1" type="ORF">UT24_C0034G0004</name>
</gene>
<protein>
    <submittedName>
        <fullName evidence="1">Uncharacterized protein</fullName>
    </submittedName>
</protein>
<dbReference type="AlphaFoldDB" id="A0A0G0QAW1"/>
<sequence length="90" mass="10474">MQFSSLPQDTQNKLNAEGLYLKRLEQIEDEPINKINDAIRLDSAADALFRELEEKEYIACRAEEWFEFCTKNMPDEEALRFANEALNSSL</sequence>
<dbReference type="EMBL" id="LBWB01000034">
    <property type="protein sequence ID" value="KKQ98826.1"/>
    <property type="molecule type" value="Genomic_DNA"/>
</dbReference>
<evidence type="ECO:0000313" key="2">
    <source>
        <dbReference type="Proteomes" id="UP000033881"/>
    </source>
</evidence>